<evidence type="ECO:0000256" key="1">
    <source>
        <dbReference type="SAM" id="MobiDB-lite"/>
    </source>
</evidence>
<protein>
    <submittedName>
        <fullName evidence="2">Uncharacterized protein</fullName>
    </submittedName>
</protein>
<feature type="region of interest" description="Disordered" evidence="1">
    <location>
        <begin position="1"/>
        <end position="22"/>
    </location>
</feature>
<reference evidence="2" key="1">
    <citation type="submission" date="2021-01" db="UniProtKB">
        <authorList>
            <consortium name="EnsemblPlants"/>
        </authorList>
    </citation>
    <scope>IDENTIFICATION</scope>
</reference>
<sequence>MASGTDYQFPPGSWSLSDSSRVRDPSFSAYLNDADGEIGVFTADKYFSEGMEGGQKPKERVKVVESGVRRSVAERGNGDAVAFSPVRSKISSGASSIRSESGWHSQSALLHSFPSQVPGRRSIGEKQGKKSVLSSISCRCSCASRKSLKVDEHCRKSAASRESIRADQLLQVRASPAQIPWMKDSKMLNPLMTPSRVDKAGGSPFFSVAGNPSPKLQKGVREGSPYTTSSFDLPAMEKMRKSMSIERKKDILKLNEPNPISAEEYIPSAISVEYYTDDAESDASSDLFEIDSFTGHRKPSFSSQIPDSSASGYDTPTTCCAPSEASIDWSVVTASAADFSVLSDCEEFKPALSVTSTRNNRDTKKEKHRRGNEKANHSLMGCTNHKAVRVATNADPQKTKEYVTSHKRIPKDQFLAVSRFLAQADGHPR</sequence>
<keyword evidence="3" id="KW-1185">Reference proteome</keyword>
<accession>A0A7N0V6D4</accession>
<dbReference type="OMA" id="WDAIVPK"/>
<proteinExistence type="predicted"/>
<feature type="region of interest" description="Disordered" evidence="1">
    <location>
        <begin position="208"/>
        <end position="231"/>
    </location>
</feature>
<evidence type="ECO:0000313" key="2">
    <source>
        <dbReference type="EnsemblPlants" id="Kaladp0101s0260.1.v1.1.CDS.1"/>
    </source>
</evidence>
<dbReference type="AlphaFoldDB" id="A0A7N0V6D4"/>
<organism evidence="2 3">
    <name type="scientific">Kalanchoe fedtschenkoi</name>
    <name type="common">Lavender scallops</name>
    <name type="synonym">South American air plant</name>
    <dbReference type="NCBI Taxonomy" id="63787"/>
    <lineage>
        <taxon>Eukaryota</taxon>
        <taxon>Viridiplantae</taxon>
        <taxon>Streptophyta</taxon>
        <taxon>Embryophyta</taxon>
        <taxon>Tracheophyta</taxon>
        <taxon>Spermatophyta</taxon>
        <taxon>Magnoliopsida</taxon>
        <taxon>eudicotyledons</taxon>
        <taxon>Gunneridae</taxon>
        <taxon>Pentapetalae</taxon>
        <taxon>Saxifragales</taxon>
        <taxon>Crassulaceae</taxon>
        <taxon>Kalanchoe</taxon>
    </lineage>
</organism>
<evidence type="ECO:0000313" key="3">
    <source>
        <dbReference type="Proteomes" id="UP000594263"/>
    </source>
</evidence>
<dbReference type="EnsemblPlants" id="Kaladp0101s0260.1.v1.1">
    <property type="protein sequence ID" value="Kaladp0101s0260.1.v1.1.CDS.1"/>
    <property type="gene ID" value="Kaladp0101s0260.v1.1"/>
</dbReference>
<dbReference type="Proteomes" id="UP000594263">
    <property type="component" value="Unplaced"/>
</dbReference>
<dbReference type="PANTHER" id="PTHR33781">
    <property type="entry name" value="PROTEIN PHYTOCHROME KINASE SUBSTRATE 1-RELATED"/>
    <property type="match status" value="1"/>
</dbReference>
<name>A0A7N0V6D4_KALFE</name>
<dbReference type="GO" id="GO:0009638">
    <property type="term" value="P:phototropism"/>
    <property type="evidence" value="ECO:0007669"/>
    <property type="project" value="InterPro"/>
</dbReference>
<feature type="region of interest" description="Disordered" evidence="1">
    <location>
        <begin position="356"/>
        <end position="377"/>
    </location>
</feature>
<dbReference type="InterPro" id="IPR039615">
    <property type="entry name" value="PKS"/>
</dbReference>
<dbReference type="PANTHER" id="PTHR33781:SF4">
    <property type="entry name" value="PROTEIN PHYTOCHROME KINASE SUBSTRATE 1"/>
    <property type="match status" value="1"/>
</dbReference>
<dbReference type="Gramene" id="Kaladp0101s0260.1.v1.1">
    <property type="protein sequence ID" value="Kaladp0101s0260.1.v1.1.CDS.1"/>
    <property type="gene ID" value="Kaladp0101s0260.v1.1"/>
</dbReference>